<dbReference type="SMART" id="SM00100">
    <property type="entry name" value="cNMP"/>
    <property type="match status" value="1"/>
</dbReference>
<dbReference type="EMBL" id="FWFK01000002">
    <property type="protein sequence ID" value="SLN32559.1"/>
    <property type="molecule type" value="Genomic_DNA"/>
</dbReference>
<dbReference type="InterPro" id="IPR000595">
    <property type="entry name" value="cNMP-bd_dom"/>
</dbReference>
<dbReference type="RefSeq" id="WP_085791226.1">
    <property type="nucleotide sequence ID" value="NZ_FWFK01000002.1"/>
</dbReference>
<dbReference type="InterPro" id="IPR014710">
    <property type="entry name" value="RmlC-like_jellyroll"/>
</dbReference>
<protein>
    <submittedName>
        <fullName evidence="2">DNA-binding transcriptional dual regulator Crp</fullName>
    </submittedName>
</protein>
<gene>
    <name evidence="2" type="ORF">ROJ8625_01507</name>
</gene>
<dbReference type="InterPro" id="IPR050397">
    <property type="entry name" value="Env_Response_Regulators"/>
</dbReference>
<dbReference type="InterPro" id="IPR018490">
    <property type="entry name" value="cNMP-bd_dom_sf"/>
</dbReference>
<dbReference type="OrthoDB" id="9786503at2"/>
<dbReference type="CDD" id="cd00038">
    <property type="entry name" value="CAP_ED"/>
    <property type="match status" value="1"/>
</dbReference>
<dbReference type="GO" id="GO:0005829">
    <property type="term" value="C:cytosol"/>
    <property type="evidence" value="ECO:0007669"/>
    <property type="project" value="TreeGrafter"/>
</dbReference>
<keyword evidence="2" id="KW-0238">DNA-binding</keyword>
<reference evidence="2 3" key="1">
    <citation type="submission" date="2017-03" db="EMBL/GenBank/DDBJ databases">
        <authorList>
            <person name="Afonso C.L."/>
            <person name="Miller P.J."/>
            <person name="Scott M.A."/>
            <person name="Spackman E."/>
            <person name="Goraichik I."/>
            <person name="Dimitrov K.M."/>
            <person name="Suarez D.L."/>
            <person name="Swayne D.E."/>
        </authorList>
    </citation>
    <scope>NUCLEOTIDE SEQUENCE [LARGE SCALE GENOMIC DNA]</scope>
    <source>
        <strain evidence="2 3">CECT 8625</strain>
    </source>
</reference>
<keyword evidence="3" id="KW-1185">Reference proteome</keyword>
<dbReference type="PANTHER" id="PTHR24567">
    <property type="entry name" value="CRP FAMILY TRANSCRIPTIONAL REGULATORY PROTEIN"/>
    <property type="match status" value="1"/>
</dbReference>
<organism evidence="2 3">
    <name type="scientific">Roseivivax jejudonensis</name>
    <dbReference type="NCBI Taxonomy" id="1529041"/>
    <lineage>
        <taxon>Bacteria</taxon>
        <taxon>Pseudomonadati</taxon>
        <taxon>Pseudomonadota</taxon>
        <taxon>Alphaproteobacteria</taxon>
        <taxon>Rhodobacterales</taxon>
        <taxon>Roseobacteraceae</taxon>
        <taxon>Roseivivax</taxon>
    </lineage>
</organism>
<sequence>MIEAEILGWVAAVLTLSASSMRTMLPLRIINIAANLFFVGFGVLAEIYPTLVLHALLLPLNIFRLSQILVQKRRLERMRRTGDPIEVLGPLMRAETHTDGSVLFTRGDAPDRVYYIEAGQVSLPEIDVRLGKGELFGEMAYFSNARQRTTSAICQGDCRILVIDEQAFARLYHQSPVFGMYILKTIARRLIEGSRRRPELYDGFTEAPSAPGRAPD</sequence>
<evidence type="ECO:0000313" key="2">
    <source>
        <dbReference type="EMBL" id="SLN32559.1"/>
    </source>
</evidence>
<evidence type="ECO:0000313" key="3">
    <source>
        <dbReference type="Proteomes" id="UP000193570"/>
    </source>
</evidence>
<dbReference type="GO" id="GO:0003677">
    <property type="term" value="F:DNA binding"/>
    <property type="evidence" value="ECO:0007669"/>
    <property type="project" value="UniProtKB-KW"/>
</dbReference>
<dbReference type="PROSITE" id="PS50042">
    <property type="entry name" value="CNMP_BINDING_3"/>
    <property type="match status" value="1"/>
</dbReference>
<dbReference type="Gene3D" id="2.60.120.10">
    <property type="entry name" value="Jelly Rolls"/>
    <property type="match status" value="1"/>
</dbReference>
<dbReference type="GO" id="GO:0003700">
    <property type="term" value="F:DNA-binding transcription factor activity"/>
    <property type="evidence" value="ECO:0007669"/>
    <property type="project" value="TreeGrafter"/>
</dbReference>
<accession>A0A1X6YW61</accession>
<dbReference type="Pfam" id="PF00027">
    <property type="entry name" value="cNMP_binding"/>
    <property type="match status" value="1"/>
</dbReference>
<proteinExistence type="predicted"/>
<dbReference type="SUPFAM" id="SSF51206">
    <property type="entry name" value="cAMP-binding domain-like"/>
    <property type="match status" value="1"/>
</dbReference>
<dbReference type="AlphaFoldDB" id="A0A1X6YW61"/>
<feature type="domain" description="Cyclic nucleotide-binding" evidence="1">
    <location>
        <begin position="92"/>
        <end position="189"/>
    </location>
</feature>
<name>A0A1X6YW61_9RHOB</name>
<dbReference type="PANTHER" id="PTHR24567:SF74">
    <property type="entry name" value="HTH-TYPE TRANSCRIPTIONAL REGULATOR ARCR"/>
    <property type="match status" value="1"/>
</dbReference>
<evidence type="ECO:0000259" key="1">
    <source>
        <dbReference type="PROSITE" id="PS50042"/>
    </source>
</evidence>
<dbReference type="Proteomes" id="UP000193570">
    <property type="component" value="Unassembled WGS sequence"/>
</dbReference>